<dbReference type="Proteomes" id="UP001446871">
    <property type="component" value="Unassembled WGS sequence"/>
</dbReference>
<protein>
    <submittedName>
        <fullName evidence="1">Uncharacterized protein</fullName>
    </submittedName>
</protein>
<organism evidence="1 2">
    <name type="scientific">Apiospora saccharicola</name>
    <dbReference type="NCBI Taxonomy" id="335842"/>
    <lineage>
        <taxon>Eukaryota</taxon>
        <taxon>Fungi</taxon>
        <taxon>Dikarya</taxon>
        <taxon>Ascomycota</taxon>
        <taxon>Pezizomycotina</taxon>
        <taxon>Sordariomycetes</taxon>
        <taxon>Xylariomycetidae</taxon>
        <taxon>Amphisphaeriales</taxon>
        <taxon>Apiosporaceae</taxon>
        <taxon>Apiospora</taxon>
    </lineage>
</organism>
<reference evidence="1 2" key="1">
    <citation type="submission" date="2023-01" db="EMBL/GenBank/DDBJ databases">
        <title>Analysis of 21 Apiospora genomes using comparative genomics revels a genus with tremendous synthesis potential of carbohydrate active enzymes and secondary metabolites.</title>
        <authorList>
            <person name="Sorensen T."/>
        </authorList>
    </citation>
    <scope>NUCLEOTIDE SEQUENCE [LARGE SCALE GENOMIC DNA]</scope>
    <source>
        <strain evidence="1 2">CBS 83171</strain>
    </source>
</reference>
<evidence type="ECO:0000313" key="2">
    <source>
        <dbReference type="Proteomes" id="UP001446871"/>
    </source>
</evidence>
<dbReference type="EMBL" id="JAQQWM010000005">
    <property type="protein sequence ID" value="KAK8064256.1"/>
    <property type="molecule type" value="Genomic_DNA"/>
</dbReference>
<keyword evidence="2" id="KW-1185">Reference proteome</keyword>
<sequence>MTIVDIVPVHHTIVDRLVFDDELAFCYQVPHRSSDAIALSFDGQVVAVGNERELLAETESKLLVRRRLNVFNDKWDVSGVQGHSIGVIGSLHNYFGLDADPASVGYVVLLESLSPHFDGCLETGEVF</sequence>
<proteinExistence type="predicted"/>
<gene>
    <name evidence="1" type="ORF">PG996_008908</name>
</gene>
<name>A0ABR1UZA5_9PEZI</name>
<comment type="caution">
    <text evidence="1">The sequence shown here is derived from an EMBL/GenBank/DDBJ whole genome shotgun (WGS) entry which is preliminary data.</text>
</comment>
<evidence type="ECO:0000313" key="1">
    <source>
        <dbReference type="EMBL" id="KAK8064256.1"/>
    </source>
</evidence>
<accession>A0ABR1UZA5</accession>